<feature type="transmembrane region" description="Helical" evidence="9">
    <location>
        <begin position="163"/>
        <end position="181"/>
    </location>
</feature>
<dbReference type="GO" id="GO:0016020">
    <property type="term" value="C:membrane"/>
    <property type="evidence" value="ECO:0007669"/>
    <property type="project" value="UniProtKB-SubCell"/>
</dbReference>
<dbReference type="PANTHER" id="PTHR31086">
    <property type="entry name" value="ALUMINUM-ACTIVATED MALATE TRANSPORTER 10"/>
    <property type="match status" value="1"/>
</dbReference>
<organism evidence="10 11">
    <name type="scientific">Coffea arabica</name>
    <name type="common">Arabian coffee</name>
    <dbReference type="NCBI Taxonomy" id="13443"/>
    <lineage>
        <taxon>Eukaryota</taxon>
        <taxon>Viridiplantae</taxon>
        <taxon>Streptophyta</taxon>
        <taxon>Embryophyta</taxon>
        <taxon>Tracheophyta</taxon>
        <taxon>Spermatophyta</taxon>
        <taxon>Magnoliopsida</taxon>
        <taxon>eudicotyledons</taxon>
        <taxon>Gunneridae</taxon>
        <taxon>Pentapetalae</taxon>
        <taxon>asterids</taxon>
        <taxon>lamiids</taxon>
        <taxon>Gentianales</taxon>
        <taxon>Rubiaceae</taxon>
        <taxon>Ixoroideae</taxon>
        <taxon>Gardenieae complex</taxon>
        <taxon>Bertiereae - Coffeeae clade</taxon>
        <taxon>Coffeeae</taxon>
        <taxon>Coffea</taxon>
    </lineage>
</organism>
<dbReference type="InterPro" id="IPR020966">
    <property type="entry name" value="ALMT"/>
</dbReference>
<evidence type="ECO:0000256" key="2">
    <source>
        <dbReference type="ARBA" id="ARBA00007079"/>
    </source>
</evidence>
<gene>
    <name evidence="11" type="primary">LOC113705271</name>
</gene>
<dbReference type="GeneID" id="113705271"/>
<dbReference type="GO" id="GO:0034220">
    <property type="term" value="P:monoatomic ion transmembrane transport"/>
    <property type="evidence" value="ECO:0007669"/>
    <property type="project" value="UniProtKB-KW"/>
</dbReference>
<evidence type="ECO:0000256" key="5">
    <source>
        <dbReference type="ARBA" id="ARBA00022989"/>
    </source>
</evidence>
<feature type="transmembrane region" description="Helical" evidence="9">
    <location>
        <begin position="51"/>
        <end position="70"/>
    </location>
</feature>
<dbReference type="Pfam" id="PF11744">
    <property type="entry name" value="ALMT"/>
    <property type="match status" value="1"/>
</dbReference>
<feature type="transmembrane region" description="Helical" evidence="9">
    <location>
        <begin position="76"/>
        <end position="96"/>
    </location>
</feature>
<dbReference type="RefSeq" id="XP_027082875.1">
    <property type="nucleotide sequence ID" value="XM_027227074.1"/>
</dbReference>
<dbReference type="GO" id="GO:0015743">
    <property type="term" value="P:malate transport"/>
    <property type="evidence" value="ECO:0007669"/>
    <property type="project" value="InterPro"/>
</dbReference>
<comment type="subcellular location">
    <subcellularLocation>
        <location evidence="1">Membrane</location>
        <topology evidence="1">Multi-pass membrane protein</topology>
    </subcellularLocation>
</comment>
<keyword evidence="3" id="KW-0813">Transport</keyword>
<keyword evidence="10" id="KW-1185">Reference proteome</keyword>
<accession>A0A6P6TX06</accession>
<evidence type="ECO:0000256" key="3">
    <source>
        <dbReference type="ARBA" id="ARBA00022448"/>
    </source>
</evidence>
<keyword evidence="6" id="KW-0406">Ion transport</keyword>
<evidence type="ECO:0000256" key="1">
    <source>
        <dbReference type="ARBA" id="ARBA00004141"/>
    </source>
</evidence>
<reference evidence="11" key="2">
    <citation type="submission" date="2025-08" db="UniProtKB">
        <authorList>
            <consortium name="RefSeq"/>
        </authorList>
    </citation>
    <scope>IDENTIFICATION</scope>
    <source>
        <tissue evidence="11">Leaves</tissue>
    </source>
</reference>
<evidence type="ECO:0000256" key="6">
    <source>
        <dbReference type="ARBA" id="ARBA00023065"/>
    </source>
</evidence>
<evidence type="ECO:0000256" key="8">
    <source>
        <dbReference type="ARBA" id="ARBA00023303"/>
    </source>
</evidence>
<evidence type="ECO:0000313" key="11">
    <source>
        <dbReference type="RefSeq" id="XP_027082875.1"/>
    </source>
</evidence>
<evidence type="ECO:0000256" key="9">
    <source>
        <dbReference type="SAM" id="Phobius"/>
    </source>
</evidence>
<name>A0A6P6TX06_COFAR</name>
<protein>
    <submittedName>
        <fullName evidence="11">Aluminum-activated malate transporter 2 isoform X1</fullName>
    </submittedName>
</protein>
<proteinExistence type="inferred from homology"/>
<evidence type="ECO:0000313" key="10">
    <source>
        <dbReference type="Proteomes" id="UP001652660"/>
    </source>
</evidence>
<reference evidence="10" key="1">
    <citation type="journal article" date="2025" name="Foods">
        <title>Unveiling the Microbial Signatures of Arabica Coffee Cherries: Insights into Ripeness Specific Diversity, Functional Traits, and Implications for Quality and Safety.</title>
        <authorList>
            <consortium name="RefSeq"/>
            <person name="Tenea G.N."/>
            <person name="Cifuentes V."/>
            <person name="Reyes P."/>
            <person name="Cevallos-Vallejos M."/>
        </authorList>
    </citation>
    <scope>NUCLEOTIDE SEQUENCE [LARGE SCALE GENOMIC DNA]</scope>
</reference>
<keyword evidence="4 9" id="KW-0812">Transmembrane</keyword>
<dbReference type="OrthoDB" id="68611at2759"/>
<keyword evidence="7 9" id="KW-0472">Membrane</keyword>
<feature type="transmembrane region" description="Helical" evidence="9">
    <location>
        <begin position="131"/>
        <end position="151"/>
    </location>
</feature>
<keyword evidence="5 9" id="KW-1133">Transmembrane helix</keyword>
<keyword evidence="8" id="KW-0407">Ion channel</keyword>
<sequence length="463" mass="51168">MEMASENPESVGFLSRGCCWFTSFMKNLASKLVLEPARTARSLAQEDPRRIIHSIKVGLAIALVSLIYYFDPLYEGFGVSAMWAVMTVVVVFEFSVGATLGRCVNRGIGTFIGGALGVAAHRLASCFGSEIVEPIVLAASIFIFAATGTFARFFPKWKARCDYGLLIFILTFCLISVSGYRDDEVIDIALTRLSTVMIGGSAALAICILLFPVWAGEDLHHLVADNIEKLGDFLEGFGDEYFKTLEDGNVRDSKALLEKYKSVVNSKTIEDNLVNFAKWEFRHGKFRFRHPWGEYQKIGGLIRECAFRLDSLNGYLKSEVQAPQEIREIFQESCQTMSSESSHALKNMARAIRTMTSSYVAVAKSHIAIAKSAADNLKSLLKTNSWQQTDLLQIIPVITVASLLIEVVSSTVKIADSVHQLASLARFKKISEDDASKSDQRNTERILRSPSIEGSHGLTISVE</sequence>
<dbReference type="Proteomes" id="UP001652660">
    <property type="component" value="Chromosome 1e"/>
</dbReference>
<evidence type="ECO:0000256" key="4">
    <source>
        <dbReference type="ARBA" id="ARBA00022692"/>
    </source>
</evidence>
<comment type="similarity">
    <text evidence="2">Belongs to the aromatic acid exporter (TC 2.A.85) family.</text>
</comment>
<evidence type="ECO:0000256" key="7">
    <source>
        <dbReference type="ARBA" id="ARBA00023136"/>
    </source>
</evidence>
<feature type="transmembrane region" description="Helical" evidence="9">
    <location>
        <begin position="193"/>
        <end position="214"/>
    </location>
</feature>
<dbReference type="AlphaFoldDB" id="A0A6P6TX06"/>